<dbReference type="InterPro" id="IPR042474">
    <property type="entry name" value="A33"/>
</dbReference>
<keyword evidence="6" id="KW-1015">Disulfide bond</keyword>
<accession>A0A9D3PLL5</accession>
<dbReference type="EMBL" id="JAFDVH010000015">
    <property type="protein sequence ID" value="KAG7463522.1"/>
    <property type="molecule type" value="Genomic_DNA"/>
</dbReference>
<dbReference type="Pfam" id="PF07686">
    <property type="entry name" value="V-set"/>
    <property type="match status" value="1"/>
</dbReference>
<keyword evidence="4 9" id="KW-1133">Transmembrane helix</keyword>
<comment type="subcellular location">
    <subcellularLocation>
        <location evidence="1">Membrane</location>
        <topology evidence="1">Single-pass type I membrane protein</topology>
    </subcellularLocation>
</comment>
<dbReference type="InterPro" id="IPR003599">
    <property type="entry name" value="Ig_sub"/>
</dbReference>
<dbReference type="InterPro" id="IPR036179">
    <property type="entry name" value="Ig-like_dom_sf"/>
</dbReference>
<feature type="domain" description="Ig-like" evidence="11">
    <location>
        <begin position="138"/>
        <end position="226"/>
    </location>
</feature>
<feature type="compositionally biased region" description="Basic and acidic residues" evidence="8">
    <location>
        <begin position="315"/>
        <end position="404"/>
    </location>
</feature>
<dbReference type="PROSITE" id="PS50835">
    <property type="entry name" value="IG_LIKE"/>
    <property type="match status" value="1"/>
</dbReference>
<feature type="transmembrane region" description="Helical" evidence="9">
    <location>
        <begin position="238"/>
        <end position="259"/>
    </location>
</feature>
<dbReference type="GO" id="GO:0005886">
    <property type="term" value="C:plasma membrane"/>
    <property type="evidence" value="ECO:0007669"/>
    <property type="project" value="InterPro"/>
</dbReference>
<dbReference type="Gene3D" id="2.60.40.10">
    <property type="entry name" value="Immunoglobulins"/>
    <property type="match status" value="2"/>
</dbReference>
<dbReference type="Pfam" id="PF13927">
    <property type="entry name" value="Ig_3"/>
    <property type="match status" value="1"/>
</dbReference>
<evidence type="ECO:0000256" key="2">
    <source>
        <dbReference type="ARBA" id="ARBA00022692"/>
    </source>
</evidence>
<protein>
    <recommendedName>
        <fullName evidence="11">Ig-like domain-containing protein</fullName>
    </recommendedName>
</protein>
<feature type="chain" id="PRO_5038920726" description="Ig-like domain-containing protein" evidence="10">
    <location>
        <begin position="17"/>
        <end position="418"/>
    </location>
</feature>
<dbReference type="SUPFAM" id="SSF48726">
    <property type="entry name" value="Immunoglobulin"/>
    <property type="match status" value="2"/>
</dbReference>
<dbReference type="InterPro" id="IPR003598">
    <property type="entry name" value="Ig_sub2"/>
</dbReference>
<organism evidence="12 13">
    <name type="scientific">Megalops atlanticus</name>
    <name type="common">Tarpon</name>
    <name type="synonym">Clupea gigantea</name>
    <dbReference type="NCBI Taxonomy" id="7932"/>
    <lineage>
        <taxon>Eukaryota</taxon>
        <taxon>Metazoa</taxon>
        <taxon>Chordata</taxon>
        <taxon>Craniata</taxon>
        <taxon>Vertebrata</taxon>
        <taxon>Euteleostomi</taxon>
        <taxon>Actinopterygii</taxon>
        <taxon>Neopterygii</taxon>
        <taxon>Teleostei</taxon>
        <taxon>Elopiformes</taxon>
        <taxon>Megalopidae</taxon>
        <taxon>Megalops</taxon>
    </lineage>
</organism>
<keyword evidence="13" id="KW-1185">Reference proteome</keyword>
<evidence type="ECO:0000313" key="12">
    <source>
        <dbReference type="EMBL" id="KAG7463522.1"/>
    </source>
</evidence>
<evidence type="ECO:0000256" key="7">
    <source>
        <dbReference type="ARBA" id="ARBA00023319"/>
    </source>
</evidence>
<evidence type="ECO:0000256" key="5">
    <source>
        <dbReference type="ARBA" id="ARBA00023136"/>
    </source>
</evidence>
<dbReference type="SMART" id="SM00408">
    <property type="entry name" value="IGc2"/>
    <property type="match status" value="1"/>
</dbReference>
<name>A0A9D3PLL5_MEGAT</name>
<dbReference type="InterPro" id="IPR013106">
    <property type="entry name" value="Ig_V-set"/>
</dbReference>
<evidence type="ECO:0000256" key="9">
    <source>
        <dbReference type="SAM" id="Phobius"/>
    </source>
</evidence>
<keyword evidence="2 9" id="KW-0812">Transmembrane</keyword>
<dbReference type="AlphaFoldDB" id="A0A9D3PLL5"/>
<dbReference type="SMART" id="SM00409">
    <property type="entry name" value="IG"/>
    <property type="match status" value="2"/>
</dbReference>
<dbReference type="PANTHER" id="PTHR44969">
    <property type="entry name" value="CELL SURFACE A33 ANTIGEN"/>
    <property type="match status" value="1"/>
</dbReference>
<proteinExistence type="predicted"/>
<keyword evidence="3 10" id="KW-0732">Signal</keyword>
<reference evidence="12" key="1">
    <citation type="submission" date="2021-01" db="EMBL/GenBank/DDBJ databases">
        <authorList>
            <person name="Zahm M."/>
            <person name="Roques C."/>
            <person name="Cabau C."/>
            <person name="Klopp C."/>
            <person name="Donnadieu C."/>
            <person name="Jouanno E."/>
            <person name="Lampietro C."/>
            <person name="Louis A."/>
            <person name="Herpin A."/>
            <person name="Echchiki A."/>
            <person name="Berthelot C."/>
            <person name="Parey E."/>
            <person name="Roest-Crollius H."/>
            <person name="Braasch I."/>
            <person name="Postlethwait J."/>
            <person name="Bobe J."/>
            <person name="Montfort J."/>
            <person name="Bouchez O."/>
            <person name="Begum T."/>
            <person name="Mejri S."/>
            <person name="Adams A."/>
            <person name="Chen W.-J."/>
            <person name="Guiguen Y."/>
        </authorList>
    </citation>
    <scope>NUCLEOTIDE SEQUENCE</scope>
    <source>
        <strain evidence="12">YG-15Mar2019-1</strain>
        <tissue evidence="12">Brain</tissue>
    </source>
</reference>
<feature type="region of interest" description="Disordered" evidence="8">
    <location>
        <begin position="271"/>
        <end position="418"/>
    </location>
</feature>
<dbReference type="InterPro" id="IPR007110">
    <property type="entry name" value="Ig-like_dom"/>
</dbReference>
<comment type="caution">
    <text evidence="12">The sequence shown here is derived from an EMBL/GenBank/DDBJ whole genome shotgun (WGS) entry which is preliminary data.</text>
</comment>
<evidence type="ECO:0000256" key="6">
    <source>
        <dbReference type="ARBA" id="ARBA00023157"/>
    </source>
</evidence>
<dbReference type="InterPro" id="IPR013783">
    <property type="entry name" value="Ig-like_fold"/>
</dbReference>
<evidence type="ECO:0000313" key="13">
    <source>
        <dbReference type="Proteomes" id="UP001046870"/>
    </source>
</evidence>
<dbReference type="FunFam" id="2.60.40.10:FF:000095">
    <property type="entry name" value="immunoglobulin superfamily member 11 isoform X1"/>
    <property type="match status" value="1"/>
</dbReference>
<gene>
    <name evidence="12" type="ORF">MATL_G00177420</name>
</gene>
<dbReference type="PANTHER" id="PTHR44969:SF1">
    <property type="entry name" value="CELL SURFACE A33 ANTIGEN"/>
    <property type="match status" value="1"/>
</dbReference>
<feature type="compositionally biased region" description="Basic and acidic residues" evidence="8">
    <location>
        <begin position="277"/>
        <end position="307"/>
    </location>
</feature>
<evidence type="ECO:0000256" key="8">
    <source>
        <dbReference type="SAM" id="MobiDB-lite"/>
    </source>
</evidence>
<evidence type="ECO:0000259" key="11">
    <source>
        <dbReference type="PROSITE" id="PS50835"/>
    </source>
</evidence>
<evidence type="ECO:0000256" key="4">
    <source>
        <dbReference type="ARBA" id="ARBA00022989"/>
    </source>
</evidence>
<keyword evidence="5 9" id="KW-0472">Membrane</keyword>
<evidence type="ECO:0000256" key="1">
    <source>
        <dbReference type="ARBA" id="ARBA00004479"/>
    </source>
</evidence>
<feature type="signal peptide" evidence="10">
    <location>
        <begin position="1"/>
        <end position="16"/>
    </location>
</feature>
<dbReference type="OrthoDB" id="8825892at2759"/>
<keyword evidence="7" id="KW-0393">Immunoglobulin domain</keyword>
<sequence>MFVEFLLLSVVSTAVGLQVSIPKAVYEVARDDNVTLPCTFKPAKPDNPTVIVTWTAIPDAGNPVPVGTFYYPTNHMDIKKEYTGRASMKVDVPAGKTDLILTRVTLQENMEFECDVKIPGDDEGVTLATTNLVVLVAPSKPMCKIQGTAEYGQNINLTCVSAEGSPPPTYSWQRHNVQNIPQPLPPRATNNNGLLSLYNVSMDTSGYYICTSRNKIRSEICNLTLTVMPPSMNIGSTAGIIGGCVAALLVLLIVIYCCCCRKKEQPEEYGVPEDVAFQDKEPLEKQGDPRDDRSERSYDRRDRRDEGSEVNGSTIDRRERYDDRGSDYSDRRDRYDDRRDRYDDRRDDYDDRRDRYNDRRDDYDDRRERYDDRRDRYDDRRDRYDDRRDDYDDRSERYDDRDRPPSVPPNKPQRIDYD</sequence>
<evidence type="ECO:0000256" key="10">
    <source>
        <dbReference type="SAM" id="SignalP"/>
    </source>
</evidence>
<evidence type="ECO:0000256" key="3">
    <source>
        <dbReference type="ARBA" id="ARBA00022729"/>
    </source>
</evidence>
<dbReference type="Proteomes" id="UP001046870">
    <property type="component" value="Chromosome 15"/>
</dbReference>